<dbReference type="GO" id="GO:0016491">
    <property type="term" value="F:oxidoreductase activity"/>
    <property type="evidence" value="ECO:0007669"/>
    <property type="project" value="UniProtKB-KW"/>
</dbReference>
<dbReference type="Pfam" id="PF01266">
    <property type="entry name" value="DAO"/>
    <property type="match status" value="1"/>
</dbReference>
<dbReference type="Gene3D" id="3.30.9.10">
    <property type="entry name" value="D-Amino Acid Oxidase, subunit A, domain 2"/>
    <property type="match status" value="1"/>
</dbReference>
<protein>
    <recommendedName>
        <fullName evidence="2">FAD dependent oxidoreductase domain-containing protein</fullName>
    </recommendedName>
</protein>
<keyword evidence="4" id="KW-1185">Reference proteome</keyword>
<feature type="domain" description="FAD dependent oxidoreductase" evidence="2">
    <location>
        <begin position="13"/>
        <end position="365"/>
    </location>
</feature>
<dbReference type="Proteomes" id="UP000219182">
    <property type="component" value="Unassembled WGS sequence"/>
</dbReference>
<evidence type="ECO:0000313" key="3">
    <source>
        <dbReference type="EMBL" id="PDQ19712.1"/>
    </source>
</evidence>
<proteinExistence type="predicted"/>
<gene>
    <name evidence="3" type="ORF">CN311_18015</name>
</gene>
<keyword evidence="1" id="KW-0560">Oxidoreductase</keyword>
<dbReference type="InterPro" id="IPR036188">
    <property type="entry name" value="FAD/NAD-bd_sf"/>
</dbReference>
<reference evidence="3 4" key="1">
    <citation type="submission" date="2017-09" db="EMBL/GenBank/DDBJ databases">
        <title>Mesorhizobum sanjuanii sp. nov. isolated from nodules of Lotus tenuis in saline-alkaline lowlands of Flooding Pampa.</title>
        <authorList>
            <person name="Sannazzaro A.I."/>
            <person name="Torres Tejerizo G.A."/>
            <person name="Fontana F."/>
            <person name="Cumpa Velazquez L.M."/>
            <person name="Hansen L."/>
            <person name="Pistorio M."/>
            <person name="Estrella M.J."/>
        </authorList>
    </citation>
    <scope>NUCLEOTIDE SEQUENCE [LARGE SCALE GENOMIC DNA]</scope>
    <source>
        <strain evidence="3 4">BSA136</strain>
    </source>
</reference>
<dbReference type="PANTHER" id="PTHR13847">
    <property type="entry name" value="SARCOSINE DEHYDROGENASE-RELATED"/>
    <property type="match status" value="1"/>
</dbReference>
<comment type="caution">
    <text evidence="3">The sequence shown here is derived from an EMBL/GenBank/DDBJ whole genome shotgun (WGS) entry which is preliminary data.</text>
</comment>
<evidence type="ECO:0000313" key="4">
    <source>
        <dbReference type="Proteomes" id="UP000219182"/>
    </source>
</evidence>
<dbReference type="InterPro" id="IPR006076">
    <property type="entry name" value="FAD-dep_OxRdtase"/>
</dbReference>
<dbReference type="GO" id="GO:0005737">
    <property type="term" value="C:cytoplasm"/>
    <property type="evidence" value="ECO:0007669"/>
    <property type="project" value="TreeGrafter"/>
</dbReference>
<dbReference type="Gene3D" id="3.50.50.60">
    <property type="entry name" value="FAD/NAD(P)-binding domain"/>
    <property type="match status" value="1"/>
</dbReference>
<dbReference type="EMBL" id="NWQG01000112">
    <property type="protein sequence ID" value="PDQ19712.1"/>
    <property type="molecule type" value="Genomic_DNA"/>
</dbReference>
<evidence type="ECO:0000256" key="1">
    <source>
        <dbReference type="ARBA" id="ARBA00023002"/>
    </source>
</evidence>
<dbReference type="SUPFAM" id="SSF51905">
    <property type="entry name" value="FAD/NAD(P)-binding domain"/>
    <property type="match status" value="1"/>
</dbReference>
<name>A0A2A6FD87_9HYPH</name>
<dbReference type="RefSeq" id="WP_097575095.1">
    <property type="nucleotide sequence ID" value="NZ_NWQG01000112.1"/>
</dbReference>
<sequence length="386" mass="40699">MTGAAHPLVGDIDVAVIGGGIVGSCLAGFLAEDGVGVALIDDGRIGGSNANAGSLHVQMQSRFMRLYPQNVPGMERQLPLYPKAVAFWQAMQARLGADFDLKMTGGLMVAESRDQLDFLKLKARRERELGLDVDVLDRAELDRIAPYFGPAVVGAEICANEGKLNPLLANAAIRRWIIEKGVVLIEGESAGPVRREQQRFIIETGNGRIKAGRAVLAAASGSKALAAGLGVAIPAEPEPLHMNITEAAAPLIGHLIQHADRMITLKQFGTGQIVIGGGWPAQLAGERRHPTVELASMVANAALAQHIVPRIAPLRIIRTWAGINTSVDGKGVLGPIGQVPGLFAAIPGDAGYTLGPLSARLVADMMLGRQPNEDVSPFSPDRFEAA</sequence>
<organism evidence="3 4">
    <name type="scientific">Mesorhizobium sanjuanii</name>
    <dbReference type="NCBI Taxonomy" id="2037900"/>
    <lineage>
        <taxon>Bacteria</taxon>
        <taxon>Pseudomonadati</taxon>
        <taxon>Pseudomonadota</taxon>
        <taxon>Alphaproteobacteria</taxon>
        <taxon>Hyphomicrobiales</taxon>
        <taxon>Phyllobacteriaceae</taxon>
        <taxon>Mesorhizobium</taxon>
    </lineage>
</organism>
<accession>A0A2A6FD87</accession>
<dbReference type="AlphaFoldDB" id="A0A2A6FD87"/>
<evidence type="ECO:0000259" key="2">
    <source>
        <dbReference type="Pfam" id="PF01266"/>
    </source>
</evidence>